<proteinExistence type="predicted"/>
<feature type="transmembrane region" description="Helical" evidence="6">
    <location>
        <begin position="334"/>
        <end position="361"/>
    </location>
</feature>
<feature type="domain" description="ABC3 transporter permease C-terminal" evidence="7">
    <location>
        <begin position="293"/>
        <end position="408"/>
    </location>
</feature>
<sequence>MIRNYLKTAFRSLLKNKGFTFINVFGLALGLATCLLIVFYVFDELSYDRYNAKYERIYRVNSDLKYGGTLTSFAIAAPPVGDAMAREFPEVERSTRLALAINLRFKKGNEIIQEDRSIYCDPNIFDIFTLPMIAGDPKTALRDPNDIVISEKTAKKYFSSTDVVGKTLTKVGNDGNSIYKIAGVIRDIPAQSHFKADFLFGLDANQGKGWNGFMFNTYILLQPGADPNHLEAKFDGLLRRHIDTKDFNYTKFAAHGNYIKLSLTPLEDIHLQSNRQRELSANGNIQYVYIFSAIAIFILVLACINFMNLSTARSANRAREVGVRKVLGSTRRHLVAQFLAESLIVTLAAAIIAVVIALLLLPFFNQVSGKELSISRHTFTWLLPALLVIIVVVGILAGAYPAFFLSAFQPVHVLKGKLSAGFKGSKLRSFLVVFQFAISIFLIIGTLVVYNQLNYIQNKSLGFSRDQVLIVKNVTTLKDPKILKQEIKQIPGVVNATLTSFLPTGTLRFPNVFNASSGKNIQGEYWTVDEDYISTMGMKLVSGRNFSNQFATDSSAMIINETAARMLGYNGSPAERINTKYHIIGVVKDFNFSSLRDNVTPLFMVMAPDWMASLSIKVNTTDLPALMGRIESTWKQLSPNQHFEYSFMDEDFNALYSNEQRMGQLFIIFTTLAIIIACLGLFGLAAYAAEQRNREIGIRKVLGANVSTIVTMLSGDFMKLALISILISSPLAWLAMEKWLQSYAYREQIHWWVFAITALGALLIAFITISFQSIKAAMANPVESLKNE</sequence>
<keyword evidence="3 6" id="KW-0812">Transmembrane</keyword>
<feature type="domain" description="ABC3 transporter permease C-terminal" evidence="7">
    <location>
        <begin position="667"/>
        <end position="780"/>
    </location>
</feature>
<accession>A0A839SIK0</accession>
<feature type="transmembrane region" description="Helical" evidence="6">
    <location>
        <begin position="287"/>
        <end position="309"/>
    </location>
</feature>
<name>A0A839SIK0_9SPHI</name>
<evidence type="ECO:0000256" key="2">
    <source>
        <dbReference type="ARBA" id="ARBA00022475"/>
    </source>
</evidence>
<dbReference type="InterPro" id="IPR025857">
    <property type="entry name" value="MacB_PCD"/>
</dbReference>
<dbReference type="Proteomes" id="UP000539265">
    <property type="component" value="Unassembled WGS sequence"/>
</dbReference>
<feature type="transmembrane region" description="Helical" evidence="6">
    <location>
        <begin position="749"/>
        <end position="771"/>
    </location>
</feature>
<feature type="transmembrane region" description="Helical" evidence="6">
    <location>
        <begin position="429"/>
        <end position="450"/>
    </location>
</feature>
<evidence type="ECO:0000256" key="6">
    <source>
        <dbReference type="SAM" id="Phobius"/>
    </source>
</evidence>
<dbReference type="PANTHER" id="PTHR30572">
    <property type="entry name" value="MEMBRANE COMPONENT OF TRANSPORTER-RELATED"/>
    <property type="match status" value="1"/>
</dbReference>
<keyword evidence="4 6" id="KW-1133">Transmembrane helix</keyword>
<feature type="transmembrane region" description="Helical" evidence="6">
    <location>
        <begin position="381"/>
        <end position="408"/>
    </location>
</feature>
<evidence type="ECO:0000259" key="8">
    <source>
        <dbReference type="Pfam" id="PF12704"/>
    </source>
</evidence>
<reference evidence="9" key="1">
    <citation type="submission" date="2020-08" db="EMBL/GenBank/DDBJ databases">
        <title>Genomic Encyclopedia of Type Strains, Phase III (KMG-III): the genomes of soil and plant-associated and newly described type strains.</title>
        <authorList>
            <person name="Whitman W."/>
        </authorList>
    </citation>
    <scope>NUCLEOTIDE SEQUENCE [LARGE SCALE GENOMIC DNA]</scope>
    <source>
        <strain evidence="9">CECT 8628</strain>
    </source>
</reference>
<dbReference type="GO" id="GO:0005886">
    <property type="term" value="C:plasma membrane"/>
    <property type="evidence" value="ECO:0007669"/>
    <property type="project" value="UniProtKB-SubCell"/>
</dbReference>
<keyword evidence="10" id="KW-1185">Reference proteome</keyword>
<protein>
    <submittedName>
        <fullName evidence="9">ABC transport system permease protein</fullName>
    </submittedName>
</protein>
<keyword evidence="2" id="KW-1003">Cell membrane</keyword>
<comment type="caution">
    <text evidence="9">The sequence shown here is derived from an EMBL/GenBank/DDBJ whole genome shotgun (WGS) entry which is preliminary data.</text>
</comment>
<dbReference type="EMBL" id="JACHWX010000011">
    <property type="protein sequence ID" value="MBB3057123.1"/>
    <property type="molecule type" value="Genomic_DNA"/>
</dbReference>
<dbReference type="RefSeq" id="WP_096355526.1">
    <property type="nucleotide sequence ID" value="NZ_AP017313.1"/>
</dbReference>
<dbReference type="GO" id="GO:0022857">
    <property type="term" value="F:transmembrane transporter activity"/>
    <property type="evidence" value="ECO:0007669"/>
    <property type="project" value="TreeGrafter"/>
</dbReference>
<dbReference type="InterPro" id="IPR003838">
    <property type="entry name" value="ABC3_permease_C"/>
</dbReference>
<evidence type="ECO:0000313" key="10">
    <source>
        <dbReference type="Proteomes" id="UP000539265"/>
    </source>
</evidence>
<evidence type="ECO:0000256" key="4">
    <source>
        <dbReference type="ARBA" id="ARBA00022989"/>
    </source>
</evidence>
<feature type="domain" description="MacB-like periplasmic core" evidence="8">
    <location>
        <begin position="429"/>
        <end position="608"/>
    </location>
</feature>
<gene>
    <name evidence="9" type="ORF">FHS11_003551</name>
</gene>
<keyword evidence="5 6" id="KW-0472">Membrane</keyword>
<feature type="transmembrane region" description="Helical" evidence="6">
    <location>
        <begin position="701"/>
        <end position="729"/>
    </location>
</feature>
<dbReference type="AlphaFoldDB" id="A0A839SIK0"/>
<dbReference type="PANTHER" id="PTHR30572:SF18">
    <property type="entry name" value="ABC-TYPE MACROLIDE FAMILY EXPORT SYSTEM PERMEASE COMPONENT 2"/>
    <property type="match status" value="1"/>
</dbReference>
<evidence type="ECO:0000256" key="3">
    <source>
        <dbReference type="ARBA" id="ARBA00022692"/>
    </source>
</evidence>
<evidence type="ECO:0000313" key="9">
    <source>
        <dbReference type="EMBL" id="MBB3057123.1"/>
    </source>
</evidence>
<feature type="transmembrane region" description="Helical" evidence="6">
    <location>
        <begin position="21"/>
        <end position="42"/>
    </location>
</feature>
<dbReference type="OrthoDB" id="1451596at2"/>
<feature type="transmembrane region" description="Helical" evidence="6">
    <location>
        <begin position="665"/>
        <end position="689"/>
    </location>
</feature>
<evidence type="ECO:0000259" key="7">
    <source>
        <dbReference type="Pfam" id="PF02687"/>
    </source>
</evidence>
<evidence type="ECO:0000256" key="1">
    <source>
        <dbReference type="ARBA" id="ARBA00004651"/>
    </source>
</evidence>
<comment type="subcellular location">
    <subcellularLocation>
        <location evidence="1">Cell membrane</location>
        <topology evidence="1">Multi-pass membrane protein</topology>
    </subcellularLocation>
</comment>
<organism evidence="9 10">
    <name type="scientific">Mucilaginibacter gotjawali</name>
    <dbReference type="NCBI Taxonomy" id="1550579"/>
    <lineage>
        <taxon>Bacteria</taxon>
        <taxon>Pseudomonadati</taxon>
        <taxon>Bacteroidota</taxon>
        <taxon>Sphingobacteriia</taxon>
        <taxon>Sphingobacteriales</taxon>
        <taxon>Sphingobacteriaceae</taxon>
        <taxon>Mucilaginibacter</taxon>
    </lineage>
</organism>
<dbReference type="InterPro" id="IPR050250">
    <property type="entry name" value="Macrolide_Exporter_MacB"/>
</dbReference>
<dbReference type="Pfam" id="PF12704">
    <property type="entry name" value="MacB_PCD"/>
    <property type="match status" value="2"/>
</dbReference>
<dbReference type="Pfam" id="PF02687">
    <property type="entry name" value="FtsX"/>
    <property type="match status" value="2"/>
</dbReference>
<feature type="domain" description="MacB-like periplasmic core" evidence="8">
    <location>
        <begin position="20"/>
        <end position="234"/>
    </location>
</feature>
<evidence type="ECO:0000256" key="5">
    <source>
        <dbReference type="ARBA" id="ARBA00023136"/>
    </source>
</evidence>